<dbReference type="GO" id="GO:0003755">
    <property type="term" value="F:peptidyl-prolyl cis-trans isomerase activity"/>
    <property type="evidence" value="ECO:0007669"/>
    <property type="project" value="UniProtKB-EC"/>
</dbReference>
<protein>
    <recommendedName>
        <fullName evidence="10">Peptidyl-prolyl cis-trans isomerase</fullName>
        <ecNumber evidence="10">5.2.1.8</ecNumber>
    </recommendedName>
</protein>
<dbReference type="InterPro" id="IPR046357">
    <property type="entry name" value="PPIase_dom_sf"/>
</dbReference>
<dbReference type="PROSITE" id="PS50059">
    <property type="entry name" value="FKBP_PPIASE"/>
    <property type="match status" value="1"/>
</dbReference>
<evidence type="ECO:0000256" key="2">
    <source>
        <dbReference type="ARBA" id="ARBA00004496"/>
    </source>
</evidence>
<keyword evidence="5 9" id="KW-0697">Rotamase</keyword>
<dbReference type="SUPFAM" id="SSF54534">
    <property type="entry name" value="FKBP-like"/>
    <property type="match status" value="1"/>
</dbReference>
<evidence type="ECO:0000313" key="13">
    <source>
        <dbReference type="Proteomes" id="UP001597135"/>
    </source>
</evidence>
<keyword evidence="7 9" id="KW-0413">Isomerase</keyword>
<evidence type="ECO:0000256" key="9">
    <source>
        <dbReference type="PROSITE-ProRule" id="PRU00277"/>
    </source>
</evidence>
<evidence type="ECO:0000256" key="6">
    <source>
        <dbReference type="ARBA" id="ARBA00023186"/>
    </source>
</evidence>
<keyword evidence="4" id="KW-0963">Cytoplasm</keyword>
<evidence type="ECO:0000313" key="12">
    <source>
        <dbReference type="EMBL" id="MFD1341522.1"/>
    </source>
</evidence>
<sequence>MSEVKSGDTVRIHYTGTLADGSTFDSSAGREPLEFTVGSGQIIPGLDRALPGMTVGDTKKVEIAADDAYGQPNPDARQEVPRDQIPADIPLEPGTQLQVQTQAGQVMPVTVAEVSDTIVTLDANHPLAGKDLTFDIELVEIKAA</sequence>
<proteinExistence type="inferred from homology"/>
<evidence type="ECO:0000256" key="4">
    <source>
        <dbReference type="ARBA" id="ARBA00022490"/>
    </source>
</evidence>
<evidence type="ECO:0000256" key="1">
    <source>
        <dbReference type="ARBA" id="ARBA00000971"/>
    </source>
</evidence>
<evidence type="ECO:0000256" key="8">
    <source>
        <dbReference type="ARBA" id="ARBA00037071"/>
    </source>
</evidence>
<accession>A0ABW3ZFL7</accession>
<dbReference type="Gene3D" id="3.10.50.40">
    <property type="match status" value="1"/>
</dbReference>
<organism evidence="12 13">
    <name type="scientific">Litorisediminicola beolgyonensis</name>
    <dbReference type="NCBI Taxonomy" id="1173614"/>
    <lineage>
        <taxon>Bacteria</taxon>
        <taxon>Pseudomonadati</taxon>
        <taxon>Pseudomonadota</taxon>
        <taxon>Alphaproteobacteria</taxon>
        <taxon>Rhodobacterales</taxon>
        <taxon>Paracoccaceae</taxon>
        <taxon>Litorisediminicola</taxon>
    </lineage>
</organism>
<dbReference type="RefSeq" id="WP_386801577.1">
    <property type="nucleotide sequence ID" value="NZ_JBHTMU010000004.1"/>
</dbReference>
<dbReference type="Pfam" id="PF00254">
    <property type="entry name" value="FKBP_C"/>
    <property type="match status" value="1"/>
</dbReference>
<reference evidence="13" key="1">
    <citation type="journal article" date="2019" name="Int. J. Syst. Evol. Microbiol.">
        <title>The Global Catalogue of Microorganisms (GCM) 10K type strain sequencing project: providing services to taxonomists for standard genome sequencing and annotation.</title>
        <authorList>
            <consortium name="The Broad Institute Genomics Platform"/>
            <consortium name="The Broad Institute Genome Sequencing Center for Infectious Disease"/>
            <person name="Wu L."/>
            <person name="Ma J."/>
        </authorList>
    </citation>
    <scope>NUCLEOTIDE SEQUENCE [LARGE SCALE GENOMIC DNA]</scope>
    <source>
        <strain evidence="13">CCUG 62953</strain>
    </source>
</reference>
<gene>
    <name evidence="12" type="ORF">ACFQ4E_03740</name>
</gene>
<evidence type="ECO:0000259" key="11">
    <source>
        <dbReference type="PROSITE" id="PS50059"/>
    </source>
</evidence>
<dbReference type="EMBL" id="JBHTMU010000004">
    <property type="protein sequence ID" value="MFD1341522.1"/>
    <property type="molecule type" value="Genomic_DNA"/>
</dbReference>
<comment type="caution">
    <text evidence="12">The sequence shown here is derived from an EMBL/GenBank/DDBJ whole genome shotgun (WGS) entry which is preliminary data.</text>
</comment>
<comment type="function">
    <text evidence="8">Also involved in hydrogenase metallocenter assembly, probably by participating in the nickel insertion step. This function in hydrogenase biosynthesis requires chaperone activity and the presence of the metal-binding domain, but not PPIase activity.</text>
</comment>
<dbReference type="EC" id="5.2.1.8" evidence="10"/>
<comment type="similarity">
    <text evidence="3 10">Belongs to the FKBP-type PPIase family.</text>
</comment>
<evidence type="ECO:0000256" key="5">
    <source>
        <dbReference type="ARBA" id="ARBA00023110"/>
    </source>
</evidence>
<evidence type="ECO:0000256" key="3">
    <source>
        <dbReference type="ARBA" id="ARBA00006577"/>
    </source>
</evidence>
<keyword evidence="6" id="KW-0143">Chaperone</keyword>
<feature type="domain" description="PPIase FKBP-type" evidence="11">
    <location>
        <begin position="7"/>
        <end position="91"/>
    </location>
</feature>
<comment type="catalytic activity">
    <reaction evidence="1 9 10">
        <text>[protein]-peptidylproline (omega=180) = [protein]-peptidylproline (omega=0)</text>
        <dbReference type="Rhea" id="RHEA:16237"/>
        <dbReference type="Rhea" id="RHEA-COMP:10747"/>
        <dbReference type="Rhea" id="RHEA-COMP:10748"/>
        <dbReference type="ChEBI" id="CHEBI:83833"/>
        <dbReference type="ChEBI" id="CHEBI:83834"/>
        <dbReference type="EC" id="5.2.1.8"/>
    </reaction>
</comment>
<comment type="subcellular location">
    <subcellularLocation>
        <location evidence="2">Cytoplasm</location>
    </subcellularLocation>
</comment>
<dbReference type="PANTHER" id="PTHR47861">
    <property type="entry name" value="FKBP-TYPE PEPTIDYL-PROLYL CIS-TRANS ISOMERASE SLYD"/>
    <property type="match status" value="1"/>
</dbReference>
<dbReference type="InterPro" id="IPR001179">
    <property type="entry name" value="PPIase_FKBP_dom"/>
</dbReference>
<dbReference type="Proteomes" id="UP001597135">
    <property type="component" value="Unassembled WGS sequence"/>
</dbReference>
<evidence type="ECO:0000256" key="10">
    <source>
        <dbReference type="RuleBase" id="RU003915"/>
    </source>
</evidence>
<keyword evidence="13" id="KW-1185">Reference proteome</keyword>
<dbReference type="PANTHER" id="PTHR47861:SF3">
    <property type="entry name" value="FKBP-TYPE PEPTIDYL-PROLYL CIS-TRANS ISOMERASE SLYD"/>
    <property type="match status" value="1"/>
</dbReference>
<name>A0ABW3ZFL7_9RHOB</name>
<evidence type="ECO:0000256" key="7">
    <source>
        <dbReference type="ARBA" id="ARBA00023235"/>
    </source>
</evidence>